<evidence type="ECO:0000313" key="2">
    <source>
        <dbReference type="EMBL" id="MBP3059346.1"/>
    </source>
</evidence>
<evidence type="ECO:0000256" key="1">
    <source>
        <dbReference type="SAM" id="Coils"/>
    </source>
</evidence>
<proteinExistence type="predicted"/>
<protein>
    <submittedName>
        <fullName evidence="2">YbaB/EbfC family DNA-binding protein</fullName>
    </submittedName>
</protein>
<organism evidence="2 3">
    <name type="scientific">Texas Phoenix palm phytoplasma</name>
    <dbReference type="NCBI Taxonomy" id="176709"/>
    <lineage>
        <taxon>Bacteria</taxon>
        <taxon>Bacillati</taxon>
        <taxon>Mycoplasmatota</taxon>
        <taxon>Mollicutes</taxon>
        <taxon>Acholeplasmatales</taxon>
        <taxon>Acholeplasmataceae</taxon>
        <taxon>Candidatus Phytoplasma</taxon>
        <taxon>16SrIV (Coconut lethal yellows group)</taxon>
    </lineage>
</organism>
<dbReference type="InterPro" id="IPR004401">
    <property type="entry name" value="YbaB/EbfC"/>
</dbReference>
<comment type="caution">
    <text evidence="2">The sequence shown here is derived from an EMBL/GenBank/DDBJ whole genome shotgun (WGS) entry which is preliminary data.</text>
</comment>
<gene>
    <name evidence="2" type="ORF">FEF22_000900</name>
</gene>
<dbReference type="EMBL" id="VBRA02000007">
    <property type="protein sequence ID" value="MBP3059346.1"/>
    <property type="molecule type" value="Genomic_DNA"/>
</dbReference>
<name>A0ABS5BIE0_9MOLU</name>
<dbReference type="Pfam" id="PF02575">
    <property type="entry name" value="YbaB_DNA_bd"/>
    <property type="match status" value="1"/>
</dbReference>
<keyword evidence="3" id="KW-1185">Reference proteome</keyword>
<keyword evidence="1" id="KW-0175">Coiled coil</keyword>
<evidence type="ECO:0000313" key="3">
    <source>
        <dbReference type="Proteomes" id="UP001192346"/>
    </source>
</evidence>
<dbReference type="GO" id="GO:0003677">
    <property type="term" value="F:DNA binding"/>
    <property type="evidence" value="ECO:0007669"/>
    <property type="project" value="UniProtKB-KW"/>
</dbReference>
<dbReference type="Proteomes" id="UP001192346">
    <property type="component" value="Unassembled WGS sequence"/>
</dbReference>
<dbReference type="SUPFAM" id="SSF82607">
    <property type="entry name" value="YbaB-like"/>
    <property type="match status" value="1"/>
</dbReference>
<dbReference type="Gene3D" id="3.30.1310.10">
    <property type="entry name" value="Nucleoid-associated protein YbaB-like domain"/>
    <property type="match status" value="1"/>
</dbReference>
<feature type="coiled-coil region" evidence="1">
    <location>
        <begin position="2"/>
        <end position="29"/>
    </location>
</feature>
<dbReference type="RefSeq" id="WP_138107991.1">
    <property type="nucleotide sequence ID" value="NZ_VBRA02000007.1"/>
</dbReference>
<keyword evidence="2" id="KW-0238">DNA-binding</keyword>
<accession>A0ABS5BIE0</accession>
<dbReference type="InterPro" id="IPR036894">
    <property type="entry name" value="YbaB-like_sf"/>
</dbReference>
<sequence>MDEEMIKKINKIRDNIDKAQKEIENKEFTCRKDNVFIVMRGTRKVVKIIIDAKEKEFINSLELIQKNLLLAMNDILEQIENTSKELFLNASEN</sequence>
<reference evidence="2" key="1">
    <citation type="submission" date="2019-10" db="EMBL/GenBank/DDBJ databases">
        <title>Whole Genome Sequencing and Characterization of Texas Phoenix Palm Decline Phytoplasma Belongs to Lethal Yellowing (16SrIV) Group.</title>
        <authorList>
            <person name="Bao M."/>
        </authorList>
    </citation>
    <scope>NUCLEOTIDE SEQUENCE [LARGE SCALE GENOMIC DNA]</scope>
    <source>
        <strain evidence="2">ACPD</strain>
    </source>
</reference>